<feature type="region of interest" description="Disordered" evidence="10">
    <location>
        <begin position="1"/>
        <end position="48"/>
    </location>
</feature>
<feature type="region of interest" description="Disordered" evidence="10">
    <location>
        <begin position="318"/>
        <end position="347"/>
    </location>
</feature>
<dbReference type="KEGG" id="lak:106180517"/>
<gene>
    <name evidence="15" type="primary">LOC106180517</name>
</gene>
<dbReference type="Gene3D" id="3.30.40.10">
    <property type="entry name" value="Zinc/RING finger domain, C3HC4 (zinc finger)"/>
    <property type="match status" value="1"/>
</dbReference>
<dbReference type="Proteomes" id="UP000085678">
    <property type="component" value="Unplaced"/>
</dbReference>
<organism evidence="14 15">
    <name type="scientific">Lingula anatina</name>
    <name type="common">Brachiopod</name>
    <name type="synonym">Lingula unguis</name>
    <dbReference type="NCBI Taxonomy" id="7574"/>
    <lineage>
        <taxon>Eukaryota</taxon>
        <taxon>Metazoa</taxon>
        <taxon>Spiralia</taxon>
        <taxon>Lophotrochozoa</taxon>
        <taxon>Brachiopoda</taxon>
        <taxon>Linguliformea</taxon>
        <taxon>Lingulata</taxon>
        <taxon>Lingulida</taxon>
        <taxon>Linguloidea</taxon>
        <taxon>Lingulidae</taxon>
        <taxon>Lingula</taxon>
    </lineage>
</organism>
<dbReference type="GO" id="GO:0007219">
    <property type="term" value="P:Notch signaling pathway"/>
    <property type="evidence" value="ECO:0007669"/>
    <property type="project" value="InterPro"/>
</dbReference>
<dbReference type="RefSeq" id="XP_013419979.1">
    <property type="nucleotide sequence ID" value="XM_013564525.1"/>
</dbReference>
<dbReference type="InterPro" id="IPR043472">
    <property type="entry name" value="Macro_dom-like"/>
</dbReference>
<keyword evidence="5 9" id="KW-0479">Metal-binding</keyword>
<feature type="compositionally biased region" description="Acidic residues" evidence="10">
    <location>
        <begin position="26"/>
        <end position="36"/>
    </location>
</feature>
<evidence type="ECO:0000256" key="8">
    <source>
        <dbReference type="PROSITE-ProRule" id="PRU00175"/>
    </source>
</evidence>
<dbReference type="SMART" id="SM00184">
    <property type="entry name" value="RING"/>
    <property type="match status" value="1"/>
</dbReference>
<dbReference type="STRING" id="7574.A0A1S3KC14"/>
<dbReference type="SUPFAM" id="SSF52949">
    <property type="entry name" value="Macro domain-like"/>
    <property type="match status" value="1"/>
</dbReference>
<feature type="transmembrane region" description="Helical" evidence="11">
    <location>
        <begin position="63"/>
        <end position="81"/>
    </location>
</feature>
<dbReference type="Pfam" id="PF01661">
    <property type="entry name" value="Macro"/>
    <property type="match status" value="1"/>
</dbReference>
<dbReference type="InterPro" id="IPR017907">
    <property type="entry name" value="Znf_RING_CS"/>
</dbReference>
<dbReference type="InterPro" id="IPR039399">
    <property type="entry name" value="Deltex_C_sf"/>
</dbReference>
<dbReference type="InterPro" id="IPR013083">
    <property type="entry name" value="Znf_RING/FYVE/PHD"/>
</dbReference>
<feature type="compositionally biased region" description="Basic residues" evidence="10">
    <location>
        <begin position="137"/>
        <end position="151"/>
    </location>
</feature>
<evidence type="ECO:0000313" key="14">
    <source>
        <dbReference type="Proteomes" id="UP000085678"/>
    </source>
</evidence>
<dbReference type="SUPFAM" id="SSF57850">
    <property type="entry name" value="RING/U-box"/>
    <property type="match status" value="1"/>
</dbReference>
<keyword evidence="11" id="KW-0472">Membrane</keyword>
<dbReference type="InterPro" id="IPR002589">
    <property type="entry name" value="Macro_dom"/>
</dbReference>
<dbReference type="InParanoid" id="A0A1S3KC14"/>
<dbReference type="PROSITE" id="PS50089">
    <property type="entry name" value="ZF_RING_2"/>
    <property type="match status" value="1"/>
</dbReference>
<name>A0A1S3KC14_LINAN</name>
<protein>
    <recommendedName>
        <fullName evidence="9">E3 ubiquitin-protein ligase</fullName>
        <ecNumber evidence="9">2.3.2.27</ecNumber>
    </recommendedName>
</protein>
<dbReference type="Gene3D" id="3.40.220.10">
    <property type="entry name" value="Leucine Aminopeptidase, subunit E, domain 1"/>
    <property type="match status" value="1"/>
</dbReference>
<dbReference type="PANTHER" id="PTHR12622">
    <property type="entry name" value="DELTEX-RELATED"/>
    <property type="match status" value="1"/>
</dbReference>
<keyword evidence="11" id="KW-0812">Transmembrane</keyword>
<feature type="domain" description="RING-type" evidence="12">
    <location>
        <begin position="613"/>
        <end position="651"/>
    </location>
</feature>
<proteinExistence type="inferred from homology"/>
<evidence type="ECO:0000259" key="13">
    <source>
        <dbReference type="PROSITE" id="PS51154"/>
    </source>
</evidence>
<sequence length="792" mass="89098">MPSRKKRNTKNQGKSHNKGTLANFSSDEDENTEDDTLQSKLSRRSPEGGAYFVSSASNAVTTFYGYIVILLSVIYTLLLSLPRVGHNMCLDIWEWIKRRKGKKRDKAVSQKSSQSCPSPTSCSGKGSTPAKRSQDKWRKKQKPPRPPHHALSKNNFQPPPKGGFQHKETEAVARGPTYDLENEYESVDRQQEKTLTVPEIDLDYIRKTFPEEIAKIENDWGVKFVVIDGQLFAQTTEREEAAVQYHRKNEALEGFTTLYQKEMYMTNISRATLKDKSGRLSFRISKKYKRVCVRPTKNSSEVEVVGPTDQVYEVEREFGDSDRQVDRQGPSVREVEPHSVELSSISSRDSTGRKEAFHYTFPTGTKLTIKVADITIENTDAIVNAANEHLRHGGGVAAAISRAAGRSFQKDSEDAIRQHGPIPLGGVVTTRAGDLPCSYVIHVVGPTVKTPNYQLELQSAVGNVLDECRRLKVSTVAMPAISTGIFGVPKHEGALSMVRAIQDKLRKKSLTLREIRVVDKDYRTIDTFAEVFRRELQTMDDYYLDHEENNASFLEERRSKKHSDSGATVGSVVTNVYNKERISSVQRPPDHHFDHHGGPSQVTVQIEAEDDNCPICMDTFTQKTTLDRCRHSFCKDCLERALAVQNKCPICGDLLGEQRGNQPDGYIDFSYDHGSLPGYEGYKTIVIKIIFPDGIQQEDHPHPGYPYKGTRRTAFLPDTAEGREVKELLRRAFAAKLLFTVGRSVTTGKDDTVVWNDVHFKTNRTGGPQRYGYPDPTYLSRVKEELAAKGIK</sequence>
<evidence type="ECO:0000256" key="6">
    <source>
        <dbReference type="ARBA" id="ARBA00022771"/>
    </source>
</evidence>
<evidence type="ECO:0000313" key="15">
    <source>
        <dbReference type="RefSeq" id="XP_013419979.1"/>
    </source>
</evidence>
<keyword evidence="9" id="KW-0963">Cytoplasm</keyword>
<reference evidence="15" key="2">
    <citation type="submission" date="2025-08" db="UniProtKB">
        <authorList>
            <consortium name="RefSeq"/>
        </authorList>
    </citation>
    <scope>IDENTIFICATION</scope>
</reference>
<dbReference type="GO" id="GO:0061630">
    <property type="term" value="F:ubiquitin protein ligase activity"/>
    <property type="evidence" value="ECO:0007669"/>
    <property type="project" value="UniProtKB-UniRule"/>
</dbReference>
<dbReference type="AlphaFoldDB" id="A0A1S3KC14"/>
<comment type="similarity">
    <text evidence="3 9">Belongs to the Deltex family.</text>
</comment>
<evidence type="ECO:0000256" key="10">
    <source>
        <dbReference type="SAM" id="MobiDB-lite"/>
    </source>
</evidence>
<dbReference type="OrthoDB" id="527344at2759"/>
<evidence type="ECO:0000256" key="4">
    <source>
        <dbReference type="ARBA" id="ARBA00022679"/>
    </source>
</evidence>
<evidence type="ECO:0000256" key="1">
    <source>
        <dbReference type="ARBA" id="ARBA00000900"/>
    </source>
</evidence>
<dbReference type="CDD" id="cd02907">
    <property type="entry name" value="Macro_Af1521_BAL-like"/>
    <property type="match status" value="1"/>
</dbReference>
<dbReference type="Pfam" id="PF13923">
    <property type="entry name" value="zf-C3HC4_2"/>
    <property type="match status" value="1"/>
</dbReference>
<dbReference type="Pfam" id="PF18102">
    <property type="entry name" value="DTC"/>
    <property type="match status" value="1"/>
</dbReference>
<evidence type="ECO:0000256" key="9">
    <source>
        <dbReference type="RuleBase" id="RU367105"/>
    </source>
</evidence>
<dbReference type="GO" id="GO:0005737">
    <property type="term" value="C:cytoplasm"/>
    <property type="evidence" value="ECO:0007669"/>
    <property type="project" value="UniProtKB-SubCell"/>
</dbReference>
<dbReference type="PROSITE" id="PS00518">
    <property type="entry name" value="ZF_RING_1"/>
    <property type="match status" value="1"/>
</dbReference>
<comment type="subcellular location">
    <subcellularLocation>
        <location evidence="9">Cytoplasm</location>
    </subcellularLocation>
</comment>
<evidence type="ECO:0000256" key="7">
    <source>
        <dbReference type="ARBA" id="ARBA00022833"/>
    </source>
</evidence>
<dbReference type="Gene3D" id="3.30.390.130">
    <property type="match status" value="1"/>
</dbReference>
<dbReference type="CDD" id="cd09633">
    <property type="entry name" value="Deltex_C"/>
    <property type="match status" value="1"/>
</dbReference>
<keyword evidence="4 9" id="KW-0808">Transferase</keyword>
<keyword evidence="7 9" id="KW-0862">Zinc</keyword>
<evidence type="ECO:0000259" key="12">
    <source>
        <dbReference type="PROSITE" id="PS50089"/>
    </source>
</evidence>
<dbReference type="InterPro" id="IPR001841">
    <property type="entry name" value="Znf_RING"/>
</dbReference>
<feature type="compositionally biased region" description="Basic residues" evidence="10">
    <location>
        <begin position="1"/>
        <end position="17"/>
    </location>
</feature>
<dbReference type="GO" id="GO:0008270">
    <property type="term" value="F:zinc ion binding"/>
    <property type="evidence" value="ECO:0007669"/>
    <property type="project" value="UniProtKB-KW"/>
</dbReference>
<dbReference type="PROSITE" id="PS51154">
    <property type="entry name" value="MACRO"/>
    <property type="match status" value="1"/>
</dbReference>
<dbReference type="InterPro" id="IPR039398">
    <property type="entry name" value="Deltex_fam"/>
</dbReference>
<evidence type="ECO:0000256" key="2">
    <source>
        <dbReference type="ARBA" id="ARBA00004906"/>
    </source>
</evidence>
<dbReference type="InterPro" id="IPR039396">
    <property type="entry name" value="Deltex_C"/>
</dbReference>
<feature type="compositionally biased region" description="Low complexity" evidence="10">
    <location>
        <begin position="109"/>
        <end position="123"/>
    </location>
</feature>
<dbReference type="UniPathway" id="UPA00143"/>
<keyword evidence="11" id="KW-1133">Transmembrane helix</keyword>
<comment type="catalytic activity">
    <reaction evidence="1 9">
        <text>S-ubiquitinyl-[E2 ubiquitin-conjugating enzyme]-L-cysteine + [acceptor protein]-L-lysine = [E2 ubiquitin-conjugating enzyme]-L-cysteine + N(6)-ubiquitinyl-[acceptor protein]-L-lysine.</text>
        <dbReference type="EC" id="2.3.2.27"/>
    </reaction>
</comment>
<evidence type="ECO:0000256" key="5">
    <source>
        <dbReference type="ARBA" id="ARBA00022723"/>
    </source>
</evidence>
<comment type="pathway">
    <text evidence="2 9">Protein modification; protein ubiquitination.</text>
</comment>
<dbReference type="CDD" id="cd16711">
    <property type="entry name" value="RING-HC_DTX3"/>
    <property type="match status" value="1"/>
</dbReference>
<accession>A0A1S3KC14</accession>
<dbReference type="SMART" id="SM00506">
    <property type="entry name" value="A1pp"/>
    <property type="match status" value="1"/>
</dbReference>
<keyword evidence="14" id="KW-1185">Reference proteome</keyword>
<feature type="domain" description="Macro" evidence="13">
    <location>
        <begin position="354"/>
        <end position="536"/>
    </location>
</feature>
<feature type="region of interest" description="Disordered" evidence="10">
    <location>
        <begin position="103"/>
        <end position="166"/>
    </location>
</feature>
<dbReference type="GO" id="GO:0016567">
    <property type="term" value="P:protein ubiquitination"/>
    <property type="evidence" value="ECO:0007669"/>
    <property type="project" value="UniProtKB-UniRule"/>
</dbReference>
<dbReference type="GeneID" id="106180517"/>
<dbReference type="EC" id="2.3.2.27" evidence="9"/>
<reference evidence="15" key="1">
    <citation type="journal article" date="2015" name="Nat. Commun.">
        <title>The Lingula genome provides insights into brachiopod evolution and the origin of phosphate biomineralization.</title>
        <authorList>
            <person name="Luo Y.J."/>
            <person name="Takeuchi T."/>
            <person name="Koyanagi R."/>
            <person name="Yamada L."/>
            <person name="Kanda M."/>
            <person name="Khalturina M."/>
            <person name="Fujie M."/>
            <person name="Yamasaki S.I."/>
            <person name="Endo K."/>
            <person name="Satoh N."/>
        </authorList>
    </citation>
    <scope>NUCLEOTIDE SEQUENCE</scope>
</reference>
<keyword evidence="6 8" id="KW-0863">Zinc-finger</keyword>
<evidence type="ECO:0000256" key="11">
    <source>
        <dbReference type="SAM" id="Phobius"/>
    </source>
</evidence>
<evidence type="ECO:0000256" key="3">
    <source>
        <dbReference type="ARBA" id="ARBA00009413"/>
    </source>
</evidence>